<dbReference type="CDD" id="cd00009">
    <property type="entry name" value="AAA"/>
    <property type="match status" value="1"/>
</dbReference>
<dbReference type="InterPro" id="IPR025662">
    <property type="entry name" value="Sigma_54_int_dom_ATP-bd_1"/>
</dbReference>
<keyword evidence="4" id="KW-0804">Transcription</keyword>
<dbReference type="InterPro" id="IPR002197">
    <property type="entry name" value="HTH_Fis"/>
</dbReference>
<dbReference type="Pfam" id="PF25601">
    <property type="entry name" value="AAA_lid_14"/>
    <property type="match status" value="1"/>
</dbReference>
<sequence length="618" mass="69072">MNTVLANKDLIKSWERSKKHGANLAKTQEAMLQEYELKLQQEKKRDLLNSMHPTIESLAYSLKSSNTIVAISNSSGYLLNSIGNLSFLDEAEKNNLQNGACWSEQMRGTNSAGTVAIEQKPLTVIGSEHYLPSHRTLFCAGSPIFNSIGELDAVLNISGHFSAYHPAMLGMVDNISRSIENWMLVRQPKPQLVLSLYPESKKYYEALFAVDLHGQVIGMNREAHRLCRIDNLLVTPIYLEELFSNTDELLSRTMKTSSTSLIRLYTKGTEQKCFFASIVYDSRPQNFAYTEKIKTATKQFTTDRKSTSSYSFNDIYGADKTLKSALSTAKKAAKTDYTIVITGESGTGKEMVSQAIHQASTRSTKPFVALNCGGITKSLAESELFGYEAGAYTGAKQSGQPGVFEQAHGGTLFLDEIAELPIDIQTTLLRVLQDFKVKRIGGVKSVQVDVRLITATHTDLWEKVQEGSFRADLYYRLQGISIVLPPLRKREDRLQFAYKLLSKIQGETHRYPLTFSPVAEQFIEDYSWPGNVRQMSSAIREAAFLSTGDTIDIQSFPNYILSDFQKRETTGSLLQDTERKVILETMNKTGGNVAESARILGIGRNTLYRKLDSFSLKN</sequence>
<dbReference type="InterPro" id="IPR025943">
    <property type="entry name" value="Sigma_54_int_dom_ATP-bd_2"/>
</dbReference>
<dbReference type="SUPFAM" id="SSF52540">
    <property type="entry name" value="P-loop containing nucleoside triphosphate hydrolases"/>
    <property type="match status" value="1"/>
</dbReference>
<dbReference type="RefSeq" id="WP_115361682.1">
    <property type="nucleotide sequence ID" value="NZ_CP038012.1"/>
</dbReference>
<feature type="domain" description="Sigma-54 factor interaction" evidence="5">
    <location>
        <begin position="315"/>
        <end position="544"/>
    </location>
</feature>
<keyword evidence="7" id="KW-1185">Reference proteome</keyword>
<evidence type="ECO:0000256" key="1">
    <source>
        <dbReference type="ARBA" id="ARBA00022741"/>
    </source>
</evidence>
<dbReference type="InterPro" id="IPR009057">
    <property type="entry name" value="Homeodomain-like_sf"/>
</dbReference>
<dbReference type="PROSITE" id="PS50045">
    <property type="entry name" value="SIGMA54_INTERACT_4"/>
    <property type="match status" value="1"/>
</dbReference>
<dbReference type="Gene3D" id="3.40.50.300">
    <property type="entry name" value="P-loop containing nucleotide triphosphate hydrolases"/>
    <property type="match status" value="1"/>
</dbReference>
<dbReference type="InterPro" id="IPR002078">
    <property type="entry name" value="Sigma_54_int"/>
</dbReference>
<protein>
    <submittedName>
        <fullName evidence="6">Acetoin catabolism regulatory protein</fullName>
    </submittedName>
</protein>
<dbReference type="Gene3D" id="1.10.8.60">
    <property type="match status" value="1"/>
</dbReference>
<dbReference type="SUPFAM" id="SSF46689">
    <property type="entry name" value="Homeodomain-like"/>
    <property type="match status" value="1"/>
</dbReference>
<keyword evidence="1" id="KW-0547">Nucleotide-binding</keyword>
<dbReference type="InterPro" id="IPR058031">
    <property type="entry name" value="AAA_lid_NorR"/>
</dbReference>
<dbReference type="GO" id="GO:0043565">
    <property type="term" value="F:sequence-specific DNA binding"/>
    <property type="evidence" value="ECO:0007669"/>
    <property type="project" value="InterPro"/>
</dbReference>
<dbReference type="InterPro" id="IPR003593">
    <property type="entry name" value="AAA+_ATPase"/>
</dbReference>
<reference evidence="6 7" key="1">
    <citation type="submission" date="2018-06" db="EMBL/GenBank/DDBJ databases">
        <authorList>
            <consortium name="Pathogen Informatics"/>
            <person name="Doyle S."/>
        </authorList>
    </citation>
    <scope>NUCLEOTIDE SEQUENCE [LARGE SCALE GENOMIC DNA]</scope>
    <source>
        <strain evidence="7">ATCC 11859 / DSM 33 / NCIB 8841 / NCTC 4822</strain>
    </source>
</reference>
<organism evidence="6 7">
    <name type="scientific">Sporosarcina pasteurii</name>
    <name type="common">Bacillus pasteurii</name>
    <dbReference type="NCBI Taxonomy" id="1474"/>
    <lineage>
        <taxon>Bacteria</taxon>
        <taxon>Bacillati</taxon>
        <taxon>Bacillota</taxon>
        <taxon>Bacilli</taxon>
        <taxon>Bacillales</taxon>
        <taxon>Caryophanaceae</taxon>
        <taxon>Sporosarcina</taxon>
    </lineage>
</organism>
<dbReference type="EMBL" id="UGYZ01000002">
    <property type="protein sequence ID" value="SUJ09888.1"/>
    <property type="molecule type" value="Genomic_DNA"/>
</dbReference>
<dbReference type="Gene3D" id="1.10.10.60">
    <property type="entry name" value="Homeodomain-like"/>
    <property type="match status" value="1"/>
</dbReference>
<evidence type="ECO:0000256" key="3">
    <source>
        <dbReference type="ARBA" id="ARBA00023015"/>
    </source>
</evidence>
<keyword evidence="3" id="KW-0805">Transcription regulation</keyword>
<dbReference type="Pfam" id="PF02954">
    <property type="entry name" value="HTH_8"/>
    <property type="match status" value="1"/>
</dbReference>
<dbReference type="SMART" id="SM00382">
    <property type="entry name" value="AAA"/>
    <property type="match status" value="1"/>
</dbReference>
<dbReference type="GO" id="GO:0005524">
    <property type="term" value="F:ATP binding"/>
    <property type="evidence" value="ECO:0007669"/>
    <property type="project" value="UniProtKB-KW"/>
</dbReference>
<dbReference type="Gene3D" id="3.30.450.40">
    <property type="match status" value="1"/>
</dbReference>
<dbReference type="FunFam" id="3.40.50.300:FF:000006">
    <property type="entry name" value="DNA-binding transcriptional regulator NtrC"/>
    <property type="match status" value="1"/>
</dbReference>
<evidence type="ECO:0000259" key="5">
    <source>
        <dbReference type="PROSITE" id="PS50045"/>
    </source>
</evidence>
<dbReference type="PROSITE" id="PS00675">
    <property type="entry name" value="SIGMA54_INTERACT_1"/>
    <property type="match status" value="1"/>
</dbReference>
<dbReference type="PRINTS" id="PR01590">
    <property type="entry name" value="HTHFIS"/>
</dbReference>
<dbReference type="Proteomes" id="UP000254519">
    <property type="component" value="Unassembled WGS sequence"/>
</dbReference>
<dbReference type="OrthoDB" id="9771372at2"/>
<proteinExistence type="predicted"/>
<keyword evidence="2" id="KW-0067">ATP-binding</keyword>
<dbReference type="AlphaFoldDB" id="A0A380C1I2"/>
<evidence type="ECO:0000256" key="2">
    <source>
        <dbReference type="ARBA" id="ARBA00022840"/>
    </source>
</evidence>
<dbReference type="GO" id="GO:0006355">
    <property type="term" value="P:regulation of DNA-templated transcription"/>
    <property type="evidence" value="ECO:0007669"/>
    <property type="project" value="InterPro"/>
</dbReference>
<dbReference type="Pfam" id="PF00158">
    <property type="entry name" value="Sigma54_activat"/>
    <property type="match status" value="1"/>
</dbReference>
<dbReference type="InterPro" id="IPR027417">
    <property type="entry name" value="P-loop_NTPase"/>
</dbReference>
<evidence type="ECO:0000313" key="7">
    <source>
        <dbReference type="Proteomes" id="UP000254519"/>
    </source>
</evidence>
<gene>
    <name evidence="6" type="primary">acoR</name>
    <name evidence="6" type="ORF">NCTC4822_01930</name>
</gene>
<dbReference type="InterPro" id="IPR029016">
    <property type="entry name" value="GAF-like_dom_sf"/>
</dbReference>
<evidence type="ECO:0000313" key="6">
    <source>
        <dbReference type="EMBL" id="SUJ09888.1"/>
    </source>
</evidence>
<dbReference type="PANTHER" id="PTHR32071">
    <property type="entry name" value="TRANSCRIPTIONAL REGULATORY PROTEIN"/>
    <property type="match status" value="1"/>
</dbReference>
<evidence type="ECO:0000256" key="4">
    <source>
        <dbReference type="ARBA" id="ARBA00023163"/>
    </source>
</evidence>
<dbReference type="PROSITE" id="PS00676">
    <property type="entry name" value="SIGMA54_INTERACT_2"/>
    <property type="match status" value="1"/>
</dbReference>
<name>A0A380C1I2_SPOPA</name>
<accession>A0A380C1I2</accession>